<dbReference type="FunFam" id="3.60.20.40:FF:000001">
    <property type="entry name" value="Gamma-glutamyltranspeptidase 1"/>
    <property type="match status" value="1"/>
</dbReference>
<keyword evidence="4" id="KW-0812">Transmembrane</keyword>
<evidence type="ECO:0000256" key="2">
    <source>
        <dbReference type="PIRSR" id="PIRSR600101-1"/>
    </source>
</evidence>
<organism evidence="5 6">
    <name type="scientific">Oopsacas minuta</name>
    <dbReference type="NCBI Taxonomy" id="111878"/>
    <lineage>
        <taxon>Eukaryota</taxon>
        <taxon>Metazoa</taxon>
        <taxon>Porifera</taxon>
        <taxon>Hexactinellida</taxon>
        <taxon>Hexasterophora</taxon>
        <taxon>Lyssacinosida</taxon>
        <taxon>Leucopsacidae</taxon>
        <taxon>Oopsacas</taxon>
    </lineage>
</organism>
<evidence type="ECO:0000313" key="6">
    <source>
        <dbReference type="Proteomes" id="UP001165289"/>
    </source>
</evidence>
<feature type="transmembrane region" description="Helical" evidence="4">
    <location>
        <begin position="36"/>
        <end position="60"/>
    </location>
</feature>
<keyword evidence="1" id="KW-1202">Platelet aggregation activating toxin</keyword>
<keyword evidence="4" id="KW-1133">Transmembrane helix</keyword>
<keyword evidence="6" id="KW-1185">Reference proteome</keyword>
<accession>A0AAV7K419</accession>
<dbReference type="InterPro" id="IPR043137">
    <property type="entry name" value="GGT_ssub_C"/>
</dbReference>
<dbReference type="GO" id="GO:0036374">
    <property type="term" value="F:glutathione hydrolase activity"/>
    <property type="evidence" value="ECO:0007669"/>
    <property type="project" value="InterPro"/>
</dbReference>
<feature type="binding site" evidence="3">
    <location>
        <begin position="423"/>
        <end position="425"/>
    </location>
    <ligand>
        <name>L-glutamate</name>
        <dbReference type="ChEBI" id="CHEBI:29985"/>
    </ligand>
</feature>
<sequence length="607" mass="65959">MSDKYYKLEGGQQGTKLFRHYTNFLPKSLRKHIDGLFFITLAFVVFSVALTISMIVNIIVLNFQLIHTGTVVSDVYDCSEMGVSILKKGGSGVDAAIVTMLCMGLYSPMYSGIGGGGFMVVFKNADDMTSFNFREKAPLTASENMFVGKPDASQKGGLSVAIPGEISGMEAAHNKYGKLSWSELFQPVITAAENGTIVSPYLAAALKDRKSELEFNSVFLKEFCSDDGTPLQAGDILKRPSLAKALRIIQTEGSAGFYTGPIAEEIISYVNAHNGNISKQDLGGYSTSVSSVISTHYKGYKVISHPLPSGGPAVLYCFNILNNQLFNSTPTGWDYHRIIEAFKYTYAERMQFGDPLFVHDVNLTKLVADLMEEDTGRAILAKITDSTYNVSHYGDVKQSPSNHGTTHISVLDSNGMAVSITTSVNLYFGSALITPTYGIILNDDMDDFSTPNTNNFFNLPPSPHNFIAPTKQAQSSMSPVIVLDKGTTGREYVVHAVSGGSGGSHIITAVVQALLNTLSFGMYPDEAVKAKRLHNQLIPQILNFETGFPELAVDILRSIYSRMDNIIFGDAESTVDSILTNRGEVWGASDPRKGGKAAFQTGNRRVL</sequence>
<evidence type="ECO:0000256" key="4">
    <source>
        <dbReference type="SAM" id="Phobius"/>
    </source>
</evidence>
<dbReference type="Gene3D" id="1.10.246.130">
    <property type="match status" value="1"/>
</dbReference>
<dbReference type="SUPFAM" id="SSF56235">
    <property type="entry name" value="N-terminal nucleophile aminohydrolases (Ntn hydrolases)"/>
    <property type="match status" value="1"/>
</dbReference>
<feature type="binding site" evidence="3">
    <location>
        <position position="447"/>
    </location>
    <ligand>
        <name>L-glutamate</name>
        <dbReference type="ChEBI" id="CHEBI:29985"/>
    </ligand>
</feature>
<keyword evidence="1" id="KW-1199">Hemostasis impairing toxin</keyword>
<dbReference type="AlphaFoldDB" id="A0AAV7K419"/>
<evidence type="ECO:0000313" key="5">
    <source>
        <dbReference type="EMBL" id="KAI6655523.1"/>
    </source>
</evidence>
<dbReference type="NCBIfam" id="TIGR00066">
    <property type="entry name" value="g_glut_trans"/>
    <property type="match status" value="1"/>
</dbReference>
<name>A0AAV7K419_9METZ</name>
<feature type="active site" description="Nucleophile" evidence="2">
    <location>
        <position position="405"/>
    </location>
</feature>
<gene>
    <name evidence="5" type="ORF">LOD99_2022</name>
</gene>
<reference evidence="5 6" key="1">
    <citation type="journal article" date="2023" name="BMC Biol.">
        <title>The compact genome of the sponge Oopsacas minuta (Hexactinellida) is lacking key metazoan core genes.</title>
        <authorList>
            <person name="Santini S."/>
            <person name="Schenkelaars Q."/>
            <person name="Jourda C."/>
            <person name="Duchesne M."/>
            <person name="Belahbib H."/>
            <person name="Rocher C."/>
            <person name="Selva M."/>
            <person name="Riesgo A."/>
            <person name="Vervoort M."/>
            <person name="Leys S.P."/>
            <person name="Kodjabachian L."/>
            <person name="Le Bivic A."/>
            <person name="Borchiellini C."/>
            <person name="Claverie J.M."/>
            <person name="Renard E."/>
        </authorList>
    </citation>
    <scope>NUCLEOTIDE SEQUENCE [LARGE SCALE GENOMIC DNA]</scope>
    <source>
        <strain evidence="5">SPO-2</strain>
    </source>
</reference>
<dbReference type="InterPro" id="IPR000101">
    <property type="entry name" value="GGT_peptidase"/>
</dbReference>
<dbReference type="InterPro" id="IPR043138">
    <property type="entry name" value="GGT_lsub"/>
</dbReference>
<proteinExistence type="predicted"/>
<dbReference type="PRINTS" id="PR01210">
    <property type="entry name" value="GGTRANSPTASE"/>
</dbReference>
<evidence type="ECO:0008006" key="7">
    <source>
        <dbReference type="Google" id="ProtNLM"/>
    </source>
</evidence>
<comment type="caution">
    <text evidence="5">The sequence shown here is derived from an EMBL/GenBank/DDBJ whole genome shotgun (WGS) entry which is preliminary data.</text>
</comment>
<dbReference type="Gene3D" id="3.60.20.40">
    <property type="match status" value="1"/>
</dbReference>
<feature type="binding site" evidence="3">
    <location>
        <position position="134"/>
    </location>
    <ligand>
        <name>L-glutamate</name>
        <dbReference type="ChEBI" id="CHEBI:29985"/>
    </ligand>
</feature>
<protein>
    <recommendedName>
        <fullName evidence="7">Gamma-glutamyltranspeptidase 1</fullName>
    </recommendedName>
</protein>
<dbReference type="GO" id="GO:0005886">
    <property type="term" value="C:plasma membrane"/>
    <property type="evidence" value="ECO:0007669"/>
    <property type="project" value="TreeGrafter"/>
</dbReference>
<feature type="binding site" evidence="3">
    <location>
        <begin position="475"/>
        <end position="476"/>
    </location>
    <ligand>
        <name>L-glutamate</name>
        <dbReference type="ChEBI" id="CHEBI:29985"/>
    </ligand>
</feature>
<dbReference type="InterPro" id="IPR029055">
    <property type="entry name" value="Ntn_hydrolases_N"/>
</dbReference>
<dbReference type="PANTHER" id="PTHR11686">
    <property type="entry name" value="GAMMA GLUTAMYL TRANSPEPTIDASE"/>
    <property type="match status" value="1"/>
</dbReference>
<evidence type="ECO:0000256" key="1">
    <source>
        <dbReference type="ARBA" id="ARBA00084097"/>
    </source>
</evidence>
<feature type="binding site" evidence="3">
    <location>
        <position position="503"/>
    </location>
    <ligand>
        <name>L-glutamate</name>
        <dbReference type="ChEBI" id="CHEBI:29985"/>
    </ligand>
</feature>
<dbReference type="PANTHER" id="PTHR11686:SF54">
    <property type="entry name" value="GLUTATHIONE HYDROLASE 7"/>
    <property type="match status" value="1"/>
</dbReference>
<keyword evidence="4" id="KW-0472">Membrane</keyword>
<dbReference type="Pfam" id="PF01019">
    <property type="entry name" value="G_glu_transpept"/>
    <property type="match status" value="1"/>
</dbReference>
<dbReference type="EMBL" id="JAKMXF010000188">
    <property type="protein sequence ID" value="KAI6655523.1"/>
    <property type="molecule type" value="Genomic_DNA"/>
</dbReference>
<evidence type="ECO:0000256" key="3">
    <source>
        <dbReference type="PIRSR" id="PIRSR600101-2"/>
    </source>
</evidence>
<dbReference type="Proteomes" id="UP001165289">
    <property type="component" value="Unassembled WGS sequence"/>
</dbReference>
<dbReference type="GO" id="GO:0006751">
    <property type="term" value="P:glutathione catabolic process"/>
    <property type="evidence" value="ECO:0007669"/>
    <property type="project" value="InterPro"/>
</dbReference>
<keyword evidence="1" id="KW-0800">Toxin</keyword>